<keyword evidence="2" id="KW-1185">Reference proteome</keyword>
<sequence length="118" mass="13299">MEDVRTTMEKGAKEGNMRWLYDTTKKLAGKYSKPETSVKDKEAKTNNDIQGQKNRWVEQFEELSDRRTPMNPPAIEAALTDIPIDVTPQTIEEIGMAIRQIASEKATGPYNILAEALT</sequence>
<accession>A0A183MQC3</accession>
<organism evidence="1 2">
    <name type="scientific">Schistosoma margrebowiei</name>
    <dbReference type="NCBI Taxonomy" id="48269"/>
    <lineage>
        <taxon>Eukaryota</taxon>
        <taxon>Metazoa</taxon>
        <taxon>Spiralia</taxon>
        <taxon>Lophotrochozoa</taxon>
        <taxon>Platyhelminthes</taxon>
        <taxon>Trematoda</taxon>
        <taxon>Digenea</taxon>
        <taxon>Strigeidida</taxon>
        <taxon>Schistosomatoidea</taxon>
        <taxon>Schistosomatidae</taxon>
        <taxon>Schistosoma</taxon>
    </lineage>
</organism>
<proteinExistence type="predicted"/>
<name>A0A183MQC3_9TREM</name>
<dbReference type="EMBL" id="UZAI01017592">
    <property type="protein sequence ID" value="VDP27050.1"/>
    <property type="molecule type" value="Genomic_DNA"/>
</dbReference>
<dbReference type="Proteomes" id="UP000277204">
    <property type="component" value="Unassembled WGS sequence"/>
</dbReference>
<dbReference type="AlphaFoldDB" id="A0A183MQC3"/>
<evidence type="ECO:0000313" key="1">
    <source>
        <dbReference type="EMBL" id="VDP27050.1"/>
    </source>
</evidence>
<protein>
    <submittedName>
        <fullName evidence="1">Uncharacterized protein</fullName>
    </submittedName>
</protein>
<gene>
    <name evidence="1" type="ORF">SMRZ_LOCUS18248</name>
</gene>
<reference evidence="1 2" key="1">
    <citation type="submission" date="2018-11" db="EMBL/GenBank/DDBJ databases">
        <authorList>
            <consortium name="Pathogen Informatics"/>
        </authorList>
    </citation>
    <scope>NUCLEOTIDE SEQUENCE [LARGE SCALE GENOMIC DNA]</scope>
    <source>
        <strain evidence="1 2">Zambia</strain>
    </source>
</reference>
<evidence type="ECO:0000313" key="2">
    <source>
        <dbReference type="Proteomes" id="UP000277204"/>
    </source>
</evidence>